<evidence type="ECO:0000256" key="1">
    <source>
        <dbReference type="SAM" id="SignalP"/>
    </source>
</evidence>
<feature type="chain" id="PRO_5047492488" description="S9 family peptidase" evidence="1">
    <location>
        <begin position="25"/>
        <end position="293"/>
    </location>
</feature>
<reference evidence="3" key="1">
    <citation type="submission" date="2023-07" db="EMBL/GenBank/DDBJ databases">
        <title>Identification and characterization of horizontal gene transfer across gut microbiota members of farm animals based on homology search.</title>
        <authorList>
            <person name="Schwarzerova J."/>
            <person name="Nykrynova M."/>
            <person name="Jureckova K."/>
            <person name="Cejkova D."/>
            <person name="Rychlik I."/>
        </authorList>
    </citation>
    <scope>NUCLEOTIDE SEQUENCE [LARGE SCALE GENOMIC DNA]</scope>
    <source>
        <strain evidence="3">109_WCHN</strain>
    </source>
</reference>
<name>A0ABT7VG36_9BACE</name>
<organism evidence="2 3">
    <name type="scientific">Bacteroides gallinaceum</name>
    <dbReference type="NCBI Taxonomy" id="1462571"/>
    <lineage>
        <taxon>Bacteria</taxon>
        <taxon>Pseudomonadati</taxon>
        <taxon>Bacteroidota</taxon>
        <taxon>Bacteroidia</taxon>
        <taxon>Bacteroidales</taxon>
        <taxon>Bacteroidaceae</taxon>
        <taxon>Bacteroides</taxon>
    </lineage>
</organism>
<evidence type="ECO:0008006" key="4">
    <source>
        <dbReference type="Google" id="ProtNLM"/>
    </source>
</evidence>
<dbReference type="InterPro" id="IPR011042">
    <property type="entry name" value="6-blade_b-propeller_TolB-like"/>
</dbReference>
<gene>
    <name evidence="2" type="ORF">QUW60_08495</name>
</gene>
<dbReference type="EMBL" id="JAUDEN010000013">
    <property type="protein sequence ID" value="MDM8325261.1"/>
    <property type="molecule type" value="Genomic_DNA"/>
</dbReference>
<dbReference type="Proteomes" id="UP001169458">
    <property type="component" value="Unassembled WGS sequence"/>
</dbReference>
<sequence>MNHVVRIFLAVIICLLGANPKANAQNPFLTQVDYIWQFDVSPDGKYLAYKQWNKDKVSKIVVKNLSSQKEFVVDSTEMSGNAPTEASYGLTFLPNGQLLFEKQGNLLAYSPSTQTCSEMVRQATISPAPLLHMSATWQTVYLAGMHTLACMDLGKGSKKQIETGKQDGNIISLSATPGGNAIYSTTYTEAGKTQARIWQWNASLAKPADVTARFEKLVAAPYLIEAASQEGTFIVAGREGVFRVNTETEETTRLMDNLSENPVSKIHFDEQSHVLYYLLLRDSGQIHQCEVHN</sequence>
<comment type="caution">
    <text evidence="2">The sequence shown here is derived from an EMBL/GenBank/DDBJ whole genome shotgun (WGS) entry which is preliminary data.</text>
</comment>
<evidence type="ECO:0000313" key="2">
    <source>
        <dbReference type="EMBL" id="MDM8325261.1"/>
    </source>
</evidence>
<protein>
    <recommendedName>
        <fullName evidence="4">S9 family peptidase</fullName>
    </recommendedName>
</protein>
<feature type="signal peptide" evidence="1">
    <location>
        <begin position="1"/>
        <end position="24"/>
    </location>
</feature>
<dbReference type="SUPFAM" id="SSF82171">
    <property type="entry name" value="DPP6 N-terminal domain-like"/>
    <property type="match status" value="1"/>
</dbReference>
<keyword evidence="1" id="KW-0732">Signal</keyword>
<keyword evidence="3" id="KW-1185">Reference proteome</keyword>
<accession>A0ABT7VG36</accession>
<evidence type="ECO:0000313" key="3">
    <source>
        <dbReference type="Proteomes" id="UP001169458"/>
    </source>
</evidence>
<dbReference type="Gene3D" id="2.120.10.30">
    <property type="entry name" value="TolB, C-terminal domain"/>
    <property type="match status" value="1"/>
</dbReference>
<proteinExistence type="predicted"/>
<dbReference type="RefSeq" id="WP_289559824.1">
    <property type="nucleotide sequence ID" value="NZ_JAUDEN010000013.1"/>
</dbReference>